<evidence type="ECO:0000259" key="1">
    <source>
        <dbReference type="PROSITE" id="PS50878"/>
    </source>
</evidence>
<dbReference type="CDD" id="cd01650">
    <property type="entry name" value="RT_nLTR_like"/>
    <property type="match status" value="1"/>
</dbReference>
<dbReference type="InterPro" id="IPR000477">
    <property type="entry name" value="RT_dom"/>
</dbReference>
<protein>
    <recommendedName>
        <fullName evidence="1">Reverse transcriptase domain-containing protein</fullName>
    </recommendedName>
</protein>
<dbReference type="Proteomes" id="UP000663879">
    <property type="component" value="Unassembled WGS sequence"/>
</dbReference>
<keyword evidence="3" id="KW-1185">Reference proteome</keyword>
<dbReference type="AlphaFoldDB" id="A0A813RFM9"/>
<evidence type="ECO:0000313" key="2">
    <source>
        <dbReference type="EMBL" id="CAF0781487.1"/>
    </source>
</evidence>
<gene>
    <name evidence="2" type="ORF">OXX778_LOCUS5488</name>
</gene>
<proteinExistence type="predicted"/>
<feature type="non-terminal residue" evidence="2">
    <location>
        <position position="1"/>
    </location>
</feature>
<name>A0A813RFM9_9BILA</name>
<dbReference type="Pfam" id="PF00078">
    <property type="entry name" value="RVT_1"/>
    <property type="match status" value="1"/>
</dbReference>
<reference evidence="2" key="1">
    <citation type="submission" date="2021-02" db="EMBL/GenBank/DDBJ databases">
        <authorList>
            <person name="Nowell W R."/>
        </authorList>
    </citation>
    <scope>NUCLEOTIDE SEQUENCE</scope>
    <source>
        <strain evidence="2">Ploen Becks lab</strain>
    </source>
</reference>
<sequence>TTEVTIELEDAKNDIFKLFTQEEINNDEIDKKNEAVAEEFIQSNRESIFDYLVDKDDLINIIKKLACNKAAGVSKTTNEMFKYGISEKLIDILKFIFEIIKNYNIKPKDFNVGLVNLLIKDNKKDTSDINKLRPLTISDTLAIIFEKIILSDISKDYSTSKNQYGFRSKSSCGHAVFVLKELILFNKRKNKKTYACAIDDSKAFDKVNRTNLWGEMVNNMKPCIMRALFYFYKNSKIIVFVNGQFSNSMKITRGVKQGGPLSPFLFSIYIDELSGRLDKDEAGIIVGNMKINNILYADDLILICNNVFEMNRMLEITENYGKEYEIKFNPNKTNYIIFFDKQLSNQKELIIDIQPVFRGEVVKRVEAIKYLGVWQDEQINFKIQLKKRKRLFTYSYQQMKKCGIMFDLISTEIKLCYYKTYIRPCLYYGLDNLNINETQIKSLQILESTLIKGMFLITKIRRSTPLLRACNINTVKENKNRTKVLFRRLKLNEVLKIEIIMKS</sequence>
<dbReference type="PROSITE" id="PS50878">
    <property type="entry name" value="RT_POL"/>
    <property type="match status" value="1"/>
</dbReference>
<dbReference type="OrthoDB" id="10014409at2759"/>
<comment type="caution">
    <text evidence="2">The sequence shown here is derived from an EMBL/GenBank/DDBJ whole genome shotgun (WGS) entry which is preliminary data.</text>
</comment>
<feature type="domain" description="Reverse transcriptase" evidence="1">
    <location>
        <begin position="99"/>
        <end position="362"/>
    </location>
</feature>
<dbReference type="InterPro" id="IPR043502">
    <property type="entry name" value="DNA/RNA_pol_sf"/>
</dbReference>
<organism evidence="2 3">
    <name type="scientific">Brachionus calyciflorus</name>
    <dbReference type="NCBI Taxonomy" id="104777"/>
    <lineage>
        <taxon>Eukaryota</taxon>
        <taxon>Metazoa</taxon>
        <taxon>Spiralia</taxon>
        <taxon>Gnathifera</taxon>
        <taxon>Rotifera</taxon>
        <taxon>Eurotatoria</taxon>
        <taxon>Monogononta</taxon>
        <taxon>Pseudotrocha</taxon>
        <taxon>Ploima</taxon>
        <taxon>Brachionidae</taxon>
        <taxon>Brachionus</taxon>
    </lineage>
</organism>
<dbReference type="EMBL" id="CAJNOC010000601">
    <property type="protein sequence ID" value="CAF0781487.1"/>
    <property type="molecule type" value="Genomic_DNA"/>
</dbReference>
<dbReference type="SUPFAM" id="SSF56672">
    <property type="entry name" value="DNA/RNA polymerases"/>
    <property type="match status" value="1"/>
</dbReference>
<dbReference type="PANTHER" id="PTHR47027">
    <property type="entry name" value="REVERSE TRANSCRIPTASE DOMAIN-CONTAINING PROTEIN"/>
    <property type="match status" value="1"/>
</dbReference>
<evidence type="ECO:0000313" key="3">
    <source>
        <dbReference type="Proteomes" id="UP000663879"/>
    </source>
</evidence>
<accession>A0A813RFM9</accession>
<dbReference type="PANTHER" id="PTHR47027:SF20">
    <property type="entry name" value="REVERSE TRANSCRIPTASE-LIKE PROTEIN WITH RNA-DIRECTED DNA POLYMERASE DOMAIN"/>
    <property type="match status" value="1"/>
</dbReference>